<dbReference type="AlphaFoldDB" id="J3NUJ1"/>
<dbReference type="HOGENOM" id="CLU_1073797_0_0_1"/>
<evidence type="ECO:0000313" key="2">
    <source>
        <dbReference type="EMBL" id="EJT79864.1"/>
    </source>
</evidence>
<dbReference type="VEuPathDB" id="FungiDB:GGTG_04947"/>
<reference evidence="4" key="1">
    <citation type="submission" date="2010-07" db="EMBL/GenBank/DDBJ databases">
        <title>The genome sequence of Gaeumannomyces graminis var. tritici strain R3-111a-1.</title>
        <authorList>
            <consortium name="The Broad Institute Genome Sequencing Platform"/>
            <person name="Ma L.-J."/>
            <person name="Dead R."/>
            <person name="Young S."/>
            <person name="Zeng Q."/>
            <person name="Koehrsen M."/>
            <person name="Alvarado L."/>
            <person name="Berlin A."/>
            <person name="Chapman S.B."/>
            <person name="Chen Z."/>
            <person name="Freedman E."/>
            <person name="Gellesch M."/>
            <person name="Goldberg J."/>
            <person name="Griggs A."/>
            <person name="Gujja S."/>
            <person name="Heilman E.R."/>
            <person name="Heiman D."/>
            <person name="Hepburn T."/>
            <person name="Howarth C."/>
            <person name="Jen D."/>
            <person name="Larson L."/>
            <person name="Mehta T."/>
            <person name="Neiman D."/>
            <person name="Pearson M."/>
            <person name="Roberts A."/>
            <person name="Saif S."/>
            <person name="Shea T."/>
            <person name="Shenoy N."/>
            <person name="Sisk P."/>
            <person name="Stolte C."/>
            <person name="Sykes S."/>
            <person name="Walk T."/>
            <person name="White J."/>
            <person name="Yandava C."/>
            <person name="Haas B."/>
            <person name="Nusbaum C."/>
            <person name="Birren B."/>
        </authorList>
    </citation>
    <scope>NUCLEOTIDE SEQUENCE [LARGE SCALE GENOMIC DNA]</scope>
    <source>
        <strain evidence="4">R3-111a-1</strain>
    </source>
</reference>
<keyword evidence="4" id="KW-1185">Reference proteome</keyword>
<dbReference type="EnsemblFungi" id="EJT79864">
    <property type="protein sequence ID" value="EJT79864"/>
    <property type="gene ID" value="GGTG_04947"/>
</dbReference>
<feature type="region of interest" description="Disordered" evidence="1">
    <location>
        <begin position="14"/>
        <end position="49"/>
    </location>
</feature>
<accession>J3NUJ1</accession>
<dbReference type="GeneID" id="20345405"/>
<reference evidence="2" key="3">
    <citation type="submission" date="2010-09" db="EMBL/GenBank/DDBJ databases">
        <title>Annotation of Gaeumannomyces graminis var. tritici R3-111a-1.</title>
        <authorList>
            <consortium name="The Broad Institute Genome Sequencing Platform"/>
            <person name="Ma L.-J."/>
            <person name="Dead R."/>
            <person name="Young S.K."/>
            <person name="Zeng Q."/>
            <person name="Gargeya S."/>
            <person name="Fitzgerald M."/>
            <person name="Haas B."/>
            <person name="Abouelleil A."/>
            <person name="Alvarado L."/>
            <person name="Arachchi H.M."/>
            <person name="Berlin A."/>
            <person name="Brown A."/>
            <person name="Chapman S.B."/>
            <person name="Chen Z."/>
            <person name="Dunbar C."/>
            <person name="Freedman E."/>
            <person name="Gearin G."/>
            <person name="Gellesch M."/>
            <person name="Goldberg J."/>
            <person name="Griggs A."/>
            <person name="Gujja S."/>
            <person name="Heiman D."/>
            <person name="Howarth C."/>
            <person name="Larson L."/>
            <person name="Lui A."/>
            <person name="MacDonald P.J.P."/>
            <person name="Mehta T."/>
            <person name="Montmayeur A."/>
            <person name="Murphy C."/>
            <person name="Neiman D."/>
            <person name="Pearson M."/>
            <person name="Priest M."/>
            <person name="Roberts A."/>
            <person name="Saif S."/>
            <person name="Shea T."/>
            <person name="Shenoy N."/>
            <person name="Sisk P."/>
            <person name="Stolte C."/>
            <person name="Sykes S."/>
            <person name="Yandava C."/>
            <person name="Wortman J."/>
            <person name="Nusbaum C."/>
            <person name="Birren B."/>
        </authorList>
    </citation>
    <scope>NUCLEOTIDE SEQUENCE</scope>
    <source>
        <strain evidence="2">R3-111a-1</strain>
    </source>
</reference>
<sequence length="259" mass="28795">MAAVRSYSIVKGWTVSSPQQHQPPPHTSLNRSRRQQQQPPGPTSRKAVAQARAVQAHPCFFLEALPSFYFQLLLSAAQRGGVLPMWSRMTWKSSERGAEALSLGNSCRLTPNTVLSRPMFAPWYRPTWCSQMLTMRTSLVARAKRTLLRSKSCHGQNKGVPDLAFGLATSFGLSTSAIVRIGDCHDLSRPSSGGAVAKRFRELAASSKRGRVCITDGARAHIQHSSRRGQWSGWYFLPKFRFSALHFGLERRGWPASSQ</sequence>
<evidence type="ECO:0000256" key="1">
    <source>
        <dbReference type="SAM" id="MobiDB-lite"/>
    </source>
</evidence>
<gene>
    <name evidence="3" type="primary">20345405</name>
    <name evidence="2" type="ORF">GGTG_04947</name>
</gene>
<feature type="compositionally biased region" description="Low complexity" evidence="1">
    <location>
        <begin position="35"/>
        <end position="49"/>
    </location>
</feature>
<proteinExistence type="predicted"/>
<organism evidence="2">
    <name type="scientific">Gaeumannomyces tritici (strain R3-111a-1)</name>
    <name type="common">Wheat and barley take-all root rot fungus</name>
    <name type="synonym">Gaeumannomyces graminis var. tritici</name>
    <dbReference type="NCBI Taxonomy" id="644352"/>
    <lineage>
        <taxon>Eukaryota</taxon>
        <taxon>Fungi</taxon>
        <taxon>Dikarya</taxon>
        <taxon>Ascomycota</taxon>
        <taxon>Pezizomycotina</taxon>
        <taxon>Sordariomycetes</taxon>
        <taxon>Sordariomycetidae</taxon>
        <taxon>Magnaporthales</taxon>
        <taxon>Magnaporthaceae</taxon>
        <taxon>Gaeumannomyces</taxon>
    </lineage>
</organism>
<name>J3NUJ1_GAET3</name>
<reference evidence="3" key="4">
    <citation type="journal article" date="2015" name="G3 (Bethesda)">
        <title>Genome sequences of three phytopathogenic species of the Magnaporthaceae family of fungi.</title>
        <authorList>
            <person name="Okagaki L.H."/>
            <person name="Nunes C.C."/>
            <person name="Sailsbery J."/>
            <person name="Clay B."/>
            <person name="Brown D."/>
            <person name="John T."/>
            <person name="Oh Y."/>
            <person name="Young N."/>
            <person name="Fitzgerald M."/>
            <person name="Haas B.J."/>
            <person name="Zeng Q."/>
            <person name="Young S."/>
            <person name="Adiconis X."/>
            <person name="Fan L."/>
            <person name="Levin J.Z."/>
            <person name="Mitchell T.K."/>
            <person name="Okubara P.A."/>
            <person name="Farman M.L."/>
            <person name="Kohn L.M."/>
            <person name="Birren B."/>
            <person name="Ma L.-J."/>
            <person name="Dean R.A."/>
        </authorList>
    </citation>
    <scope>NUCLEOTIDE SEQUENCE</scope>
    <source>
        <strain evidence="3">R3-111a-1</strain>
    </source>
</reference>
<dbReference type="Proteomes" id="UP000006039">
    <property type="component" value="Unassembled WGS sequence"/>
</dbReference>
<protein>
    <submittedName>
        <fullName evidence="2 3">Uncharacterized protein</fullName>
    </submittedName>
</protein>
<reference evidence="3" key="5">
    <citation type="submission" date="2018-04" db="UniProtKB">
        <authorList>
            <consortium name="EnsemblFungi"/>
        </authorList>
    </citation>
    <scope>IDENTIFICATION</scope>
    <source>
        <strain evidence="3">R3-111a-1</strain>
    </source>
</reference>
<reference evidence="2" key="2">
    <citation type="submission" date="2010-07" db="EMBL/GenBank/DDBJ databases">
        <authorList>
            <consortium name="The Broad Institute Genome Sequencing Platform"/>
            <consortium name="Broad Institute Genome Sequencing Center for Infectious Disease"/>
            <person name="Ma L.-J."/>
            <person name="Dead R."/>
            <person name="Young S."/>
            <person name="Zeng Q."/>
            <person name="Koehrsen M."/>
            <person name="Alvarado L."/>
            <person name="Berlin A."/>
            <person name="Chapman S.B."/>
            <person name="Chen Z."/>
            <person name="Freedman E."/>
            <person name="Gellesch M."/>
            <person name="Goldberg J."/>
            <person name="Griggs A."/>
            <person name="Gujja S."/>
            <person name="Heilman E.R."/>
            <person name="Heiman D."/>
            <person name="Hepburn T."/>
            <person name="Howarth C."/>
            <person name="Jen D."/>
            <person name="Larson L."/>
            <person name="Mehta T."/>
            <person name="Neiman D."/>
            <person name="Pearson M."/>
            <person name="Roberts A."/>
            <person name="Saif S."/>
            <person name="Shea T."/>
            <person name="Shenoy N."/>
            <person name="Sisk P."/>
            <person name="Stolte C."/>
            <person name="Sykes S."/>
            <person name="Walk T."/>
            <person name="White J."/>
            <person name="Yandava C."/>
            <person name="Haas B."/>
            <person name="Nusbaum C."/>
            <person name="Birren B."/>
        </authorList>
    </citation>
    <scope>NUCLEOTIDE SEQUENCE</scope>
    <source>
        <strain evidence="2">R3-111a-1</strain>
    </source>
</reference>
<dbReference type="EMBL" id="GL385396">
    <property type="protein sequence ID" value="EJT79864.1"/>
    <property type="molecule type" value="Genomic_DNA"/>
</dbReference>
<evidence type="ECO:0000313" key="3">
    <source>
        <dbReference type="EnsemblFungi" id="EJT79864"/>
    </source>
</evidence>
<dbReference type="RefSeq" id="XP_009221009.1">
    <property type="nucleotide sequence ID" value="XM_009222745.1"/>
</dbReference>
<evidence type="ECO:0000313" key="4">
    <source>
        <dbReference type="Proteomes" id="UP000006039"/>
    </source>
</evidence>